<keyword evidence="1" id="KW-0175">Coiled coil</keyword>
<dbReference type="SUPFAM" id="SSF52540">
    <property type="entry name" value="P-loop containing nucleoside triphosphate hydrolases"/>
    <property type="match status" value="1"/>
</dbReference>
<gene>
    <name evidence="3" type="ORF">EZS27_014962</name>
</gene>
<dbReference type="InterPro" id="IPR038729">
    <property type="entry name" value="Rad50/SbcC_AAA"/>
</dbReference>
<feature type="domain" description="Rad50/SbcC-type AAA" evidence="2">
    <location>
        <begin position="2"/>
        <end position="217"/>
    </location>
</feature>
<feature type="coiled-coil region" evidence="1">
    <location>
        <begin position="436"/>
        <end position="485"/>
    </location>
</feature>
<evidence type="ECO:0000259" key="2">
    <source>
        <dbReference type="Pfam" id="PF13476"/>
    </source>
</evidence>
<evidence type="ECO:0000313" key="3">
    <source>
        <dbReference type="EMBL" id="KAA6336920.1"/>
    </source>
</evidence>
<dbReference type="Gene3D" id="3.40.50.300">
    <property type="entry name" value="P-loop containing nucleotide triphosphate hydrolases"/>
    <property type="match status" value="1"/>
</dbReference>
<dbReference type="EMBL" id="SNRY01000748">
    <property type="protein sequence ID" value="KAA6336920.1"/>
    <property type="molecule type" value="Genomic_DNA"/>
</dbReference>
<comment type="caution">
    <text evidence="3">The sequence shown here is derived from an EMBL/GenBank/DDBJ whole genome shotgun (WGS) entry which is preliminary data.</text>
</comment>
<reference evidence="3" key="1">
    <citation type="submission" date="2019-03" db="EMBL/GenBank/DDBJ databases">
        <title>Single cell metagenomics reveals metabolic interactions within the superorganism composed of flagellate Streblomastix strix and complex community of Bacteroidetes bacteria on its surface.</title>
        <authorList>
            <person name="Treitli S.C."/>
            <person name="Kolisko M."/>
            <person name="Husnik F."/>
            <person name="Keeling P."/>
            <person name="Hampl V."/>
        </authorList>
    </citation>
    <scope>NUCLEOTIDE SEQUENCE</scope>
    <source>
        <strain evidence="3">STM</strain>
    </source>
</reference>
<feature type="coiled-coil region" evidence="1">
    <location>
        <begin position="243"/>
        <end position="270"/>
    </location>
</feature>
<dbReference type="PANTHER" id="PTHR32114">
    <property type="entry name" value="ABC TRANSPORTER ABCH.3"/>
    <property type="match status" value="1"/>
</dbReference>
<accession>A0A5J4RUW5</accession>
<feature type="coiled-coil region" evidence="1">
    <location>
        <begin position="295"/>
        <end position="325"/>
    </location>
</feature>
<dbReference type="InterPro" id="IPR027417">
    <property type="entry name" value="P-loop_NTPase"/>
</dbReference>
<dbReference type="Pfam" id="PF13476">
    <property type="entry name" value="AAA_23"/>
    <property type="match status" value="1"/>
</dbReference>
<dbReference type="GO" id="GO:0016887">
    <property type="term" value="F:ATP hydrolysis activity"/>
    <property type="evidence" value="ECO:0007669"/>
    <property type="project" value="InterPro"/>
</dbReference>
<dbReference type="AlphaFoldDB" id="A0A5J4RUW5"/>
<name>A0A5J4RUW5_9ZZZZ</name>
<proteinExistence type="predicted"/>
<dbReference type="GO" id="GO:0006302">
    <property type="term" value="P:double-strand break repair"/>
    <property type="evidence" value="ECO:0007669"/>
    <property type="project" value="InterPro"/>
</dbReference>
<evidence type="ECO:0000256" key="1">
    <source>
        <dbReference type="SAM" id="Coils"/>
    </source>
</evidence>
<protein>
    <recommendedName>
        <fullName evidence="2">Rad50/SbcC-type AAA domain-containing protein</fullName>
    </recommendedName>
</protein>
<dbReference type="PANTHER" id="PTHR32114:SF2">
    <property type="entry name" value="ABC TRANSPORTER ABCH.3"/>
    <property type="match status" value="1"/>
</dbReference>
<organism evidence="3">
    <name type="scientific">termite gut metagenome</name>
    <dbReference type="NCBI Taxonomy" id="433724"/>
    <lineage>
        <taxon>unclassified sequences</taxon>
        <taxon>metagenomes</taxon>
        <taxon>organismal metagenomes</taxon>
    </lineage>
</organism>
<sequence length="716" mass="83409">MLNNFMCYYDKKSFDFSDGLNIILGHNGDGKSTIFTAFNWIFDPYSELKLTDVYSKKKYSEILENDTFEVYIECIITQYDTEYKITKSFTVTKNADLPNISRIKEEIWRKDLCTGDNSLDNRSISNLSQQVFPEAFRNFSMFETETDALKIVEGEQLADLVRSFSNAKHYEKLDEVIENFAERADKQFRRESKADKTAQDAIDAIDTKIGNTKNDIENLLKRIDDDEKGREYYTNQINELVISLTISEDYKKIEEQIEKIKAETERARTENKSRNKFTDKIFDDFYILKGFDNIISAFSEKIDDLRKEKNRVDNEERNKFAIEKLELENGATPFPPGFPSLEILKEILTDNICKICDTPLNDKAKEYINKSIKLYEESKNKEKTVKAPMIFPNNFIDEFQIIDRTIQIKPEKYSKERISEEIGFNIKRITANNATVSENTKKINDLEIEKNELLARVPNISENELKNIRINHENYSNEKDKLVEQIGKNNTKLEGKKAELDELHKTRNKTLSQFKESYFKQSTIEVLSFLSDIAKNVKEDEYKKFLKVLSERTTKYLKQINVGEITGKIELYKKNNKEVTYKSLNDDNSLRSSLEDSGALQISKPLSILFAIADIASETVDNETYPMIFDAPTGRYSPDREQEFFKVLKATKKQRIVVTLRFLGADETNTPYVNKDLFQNIEKDKAFFIKRVRPFQYKEDGTINAETINTEIEVLH</sequence>